<organism evidence="1">
    <name type="scientific">marine sediment metagenome</name>
    <dbReference type="NCBI Taxonomy" id="412755"/>
    <lineage>
        <taxon>unclassified sequences</taxon>
        <taxon>metagenomes</taxon>
        <taxon>ecological metagenomes</taxon>
    </lineage>
</organism>
<gene>
    <name evidence="1" type="ORF">LCGC14_2515470</name>
</gene>
<sequence length="51" mass="6141">MDANHIIDMDILTMNKQWIEDSHLSAERCREESWHEDDDGLDRFEYLDMIG</sequence>
<proteinExistence type="predicted"/>
<evidence type="ECO:0000313" key="1">
    <source>
        <dbReference type="EMBL" id="KKL14450.1"/>
    </source>
</evidence>
<reference evidence="1" key="1">
    <citation type="journal article" date="2015" name="Nature">
        <title>Complex archaea that bridge the gap between prokaryotes and eukaryotes.</title>
        <authorList>
            <person name="Spang A."/>
            <person name="Saw J.H."/>
            <person name="Jorgensen S.L."/>
            <person name="Zaremba-Niedzwiedzka K."/>
            <person name="Martijn J."/>
            <person name="Lind A.E."/>
            <person name="van Eijk R."/>
            <person name="Schleper C."/>
            <person name="Guy L."/>
            <person name="Ettema T.J."/>
        </authorList>
    </citation>
    <scope>NUCLEOTIDE SEQUENCE</scope>
</reference>
<name>A0A0F9AYF1_9ZZZZ</name>
<dbReference type="EMBL" id="LAZR01040452">
    <property type="protein sequence ID" value="KKL14450.1"/>
    <property type="molecule type" value="Genomic_DNA"/>
</dbReference>
<protein>
    <submittedName>
        <fullName evidence="1">Uncharacterized protein</fullName>
    </submittedName>
</protein>
<dbReference type="AlphaFoldDB" id="A0A0F9AYF1"/>
<comment type="caution">
    <text evidence="1">The sequence shown here is derived from an EMBL/GenBank/DDBJ whole genome shotgun (WGS) entry which is preliminary data.</text>
</comment>
<feature type="non-terminal residue" evidence="1">
    <location>
        <position position="51"/>
    </location>
</feature>
<accession>A0A0F9AYF1</accession>